<dbReference type="Proteomes" id="UP000315289">
    <property type="component" value="Unassembled WGS sequence"/>
</dbReference>
<evidence type="ECO:0000256" key="4">
    <source>
        <dbReference type="ARBA" id="ARBA00022598"/>
    </source>
</evidence>
<evidence type="ECO:0000313" key="12">
    <source>
        <dbReference type="Proteomes" id="UP000315289"/>
    </source>
</evidence>
<evidence type="ECO:0000259" key="9">
    <source>
        <dbReference type="Pfam" id="PF00586"/>
    </source>
</evidence>
<keyword evidence="6 8" id="KW-0658">Purine biosynthesis</keyword>
<dbReference type="SUPFAM" id="SSF56042">
    <property type="entry name" value="PurM C-terminal domain-like"/>
    <property type="match status" value="1"/>
</dbReference>
<dbReference type="GO" id="GO:0046084">
    <property type="term" value="P:adenine biosynthetic process"/>
    <property type="evidence" value="ECO:0007669"/>
    <property type="project" value="TreeGrafter"/>
</dbReference>
<dbReference type="InterPro" id="IPR016188">
    <property type="entry name" value="PurM-like_N"/>
</dbReference>
<proteinExistence type="inferred from homology"/>
<dbReference type="FunFam" id="3.30.1330.10:FF:000020">
    <property type="entry name" value="Phosphoribosylformylglycinamidine cyclo-ligase"/>
    <property type="match status" value="1"/>
</dbReference>
<evidence type="ECO:0000256" key="7">
    <source>
        <dbReference type="ARBA" id="ARBA00022840"/>
    </source>
</evidence>
<dbReference type="SUPFAM" id="SSF55326">
    <property type="entry name" value="PurM N-terminal domain-like"/>
    <property type="match status" value="1"/>
</dbReference>
<evidence type="ECO:0000256" key="1">
    <source>
        <dbReference type="ARBA" id="ARBA00004686"/>
    </source>
</evidence>
<dbReference type="GO" id="GO:0004641">
    <property type="term" value="F:phosphoribosylformylglycinamidine cyclo-ligase activity"/>
    <property type="evidence" value="ECO:0007669"/>
    <property type="project" value="UniProtKB-UniRule"/>
</dbReference>
<dbReference type="PANTHER" id="PTHR10520:SF12">
    <property type="entry name" value="TRIFUNCTIONAL PURINE BIOSYNTHETIC PROTEIN ADENOSINE-3"/>
    <property type="match status" value="1"/>
</dbReference>
<keyword evidence="3 8" id="KW-0963">Cytoplasm</keyword>
<organism evidence="11 12">
    <name type="scientific">Candidatus Nitrosocosmicus arcticus</name>
    <dbReference type="NCBI Taxonomy" id="2035267"/>
    <lineage>
        <taxon>Archaea</taxon>
        <taxon>Nitrososphaerota</taxon>
        <taxon>Nitrososphaeria</taxon>
        <taxon>Nitrososphaerales</taxon>
        <taxon>Nitrososphaeraceae</taxon>
        <taxon>Candidatus Nitrosocosmicus</taxon>
    </lineage>
</organism>
<dbReference type="AlphaFoldDB" id="A0A557SYH1"/>
<name>A0A557SYH1_9ARCH</name>
<comment type="catalytic activity">
    <reaction evidence="8">
        <text>2-formamido-N(1)-(5-O-phospho-beta-D-ribosyl)acetamidine + ATP = 5-amino-1-(5-phospho-beta-D-ribosyl)imidazole + ADP + phosphate + H(+)</text>
        <dbReference type="Rhea" id="RHEA:23032"/>
        <dbReference type="ChEBI" id="CHEBI:15378"/>
        <dbReference type="ChEBI" id="CHEBI:30616"/>
        <dbReference type="ChEBI" id="CHEBI:43474"/>
        <dbReference type="ChEBI" id="CHEBI:137981"/>
        <dbReference type="ChEBI" id="CHEBI:147287"/>
        <dbReference type="ChEBI" id="CHEBI:456216"/>
        <dbReference type="EC" id="6.3.3.1"/>
    </reaction>
</comment>
<accession>A0A557SYH1</accession>
<gene>
    <name evidence="8 11" type="primary">purM</name>
    <name evidence="11" type="ORF">NARC_10060</name>
</gene>
<dbReference type="PANTHER" id="PTHR10520">
    <property type="entry name" value="TRIFUNCTIONAL PURINE BIOSYNTHETIC PROTEIN ADENOSINE-3-RELATED"/>
    <property type="match status" value="1"/>
</dbReference>
<dbReference type="RefSeq" id="WP_186433959.1">
    <property type="nucleotide sequence ID" value="NZ_ML675578.1"/>
</dbReference>
<comment type="caution">
    <text evidence="11">The sequence shown here is derived from an EMBL/GenBank/DDBJ whole genome shotgun (WGS) entry which is preliminary data.</text>
</comment>
<keyword evidence="12" id="KW-1185">Reference proteome</keyword>
<dbReference type="GO" id="GO:0006189">
    <property type="term" value="P:'de novo' IMP biosynthetic process"/>
    <property type="evidence" value="ECO:0007669"/>
    <property type="project" value="UniProtKB-UniRule"/>
</dbReference>
<dbReference type="InterPro" id="IPR036921">
    <property type="entry name" value="PurM-like_N_sf"/>
</dbReference>
<feature type="domain" description="PurM-like C-terminal" evidence="10">
    <location>
        <begin position="183"/>
        <end position="343"/>
    </location>
</feature>
<keyword evidence="7 8" id="KW-0067">ATP-binding</keyword>
<dbReference type="InterPro" id="IPR010918">
    <property type="entry name" value="PurM-like_C_dom"/>
</dbReference>
<dbReference type="Pfam" id="PF00586">
    <property type="entry name" value="AIRS"/>
    <property type="match status" value="1"/>
</dbReference>
<keyword evidence="5 8" id="KW-0547">Nucleotide-binding</keyword>
<dbReference type="GO" id="GO:0005829">
    <property type="term" value="C:cytosol"/>
    <property type="evidence" value="ECO:0007669"/>
    <property type="project" value="TreeGrafter"/>
</dbReference>
<comment type="pathway">
    <text evidence="1 8">Purine metabolism; IMP biosynthesis via de novo pathway; 5-amino-1-(5-phospho-D-ribosyl)imidazole from N(2)-formyl-N(1)-(5-phospho-D-ribosyl)glycinamide: step 2/2.</text>
</comment>
<dbReference type="NCBIfam" id="TIGR00878">
    <property type="entry name" value="purM"/>
    <property type="match status" value="1"/>
</dbReference>
<dbReference type="Gene3D" id="3.90.650.10">
    <property type="entry name" value="PurM-like C-terminal domain"/>
    <property type="match status" value="1"/>
</dbReference>
<comment type="similarity">
    <text evidence="8">Belongs to the AIR synthase family.</text>
</comment>
<dbReference type="HAMAP" id="MF_00741">
    <property type="entry name" value="AIRS"/>
    <property type="match status" value="1"/>
</dbReference>
<evidence type="ECO:0000256" key="3">
    <source>
        <dbReference type="ARBA" id="ARBA00022490"/>
    </source>
</evidence>
<evidence type="ECO:0000256" key="2">
    <source>
        <dbReference type="ARBA" id="ARBA00013047"/>
    </source>
</evidence>
<evidence type="ECO:0000256" key="5">
    <source>
        <dbReference type="ARBA" id="ARBA00022741"/>
    </source>
</evidence>
<dbReference type="UniPathway" id="UPA00074">
    <property type="reaction ID" value="UER00129"/>
</dbReference>
<evidence type="ECO:0000313" key="11">
    <source>
        <dbReference type="EMBL" id="TVP41654.1"/>
    </source>
</evidence>
<sequence length="362" mass="39544">MKSSNKNIVKYSDVGIDVDKIKSIQNSVGKSIGSTHFLPNKGKVISGFGHYAGLIEFNKKILTLHTDGVGSKILIAQAMNKYNTIGIDCIAMNVNDTVCLGATPVGYLSYVALEKTNDFLLKEITKGLVKGAIMSNVAIVGGETAILPDIITGQKKDHNFDLAGMVLGILENKKKMILGDKIRPGDIIIGIESSGIHSNGLTLAREILLKKHDINDKPEFISKSLGAELLKPTAIYSNIILKTVEKFAKRIHGLAHITGGAFTKLKRLNERVDYFLDNLPAISGIFKQIMVDGNISEKEMYRTFNMGIGFCVIAARESADEIIETINNEKMKCRIIGNVRGNGMGNSYINSPYDKEIKAIKI</sequence>
<feature type="domain" description="PurM-like N-terminal" evidence="9">
    <location>
        <begin position="51"/>
        <end position="169"/>
    </location>
</feature>
<dbReference type="InterPro" id="IPR004733">
    <property type="entry name" value="PurM_cligase"/>
</dbReference>
<dbReference type="OrthoDB" id="6605at2157"/>
<dbReference type="GO" id="GO:0005524">
    <property type="term" value="F:ATP binding"/>
    <property type="evidence" value="ECO:0007669"/>
    <property type="project" value="UniProtKB-KW"/>
</dbReference>
<dbReference type="InterPro" id="IPR036676">
    <property type="entry name" value="PurM-like_C_sf"/>
</dbReference>
<dbReference type="Pfam" id="PF02769">
    <property type="entry name" value="AIRS_C"/>
    <property type="match status" value="1"/>
</dbReference>
<keyword evidence="4 8" id="KW-0436">Ligase</keyword>
<evidence type="ECO:0000256" key="6">
    <source>
        <dbReference type="ARBA" id="ARBA00022755"/>
    </source>
</evidence>
<dbReference type="Gene3D" id="3.30.1330.10">
    <property type="entry name" value="PurM-like, N-terminal domain"/>
    <property type="match status" value="1"/>
</dbReference>
<evidence type="ECO:0000256" key="8">
    <source>
        <dbReference type="HAMAP-Rule" id="MF_00741"/>
    </source>
</evidence>
<evidence type="ECO:0000259" key="10">
    <source>
        <dbReference type="Pfam" id="PF02769"/>
    </source>
</evidence>
<dbReference type="EMBL" id="VOAH01000001">
    <property type="protein sequence ID" value="TVP41654.1"/>
    <property type="molecule type" value="Genomic_DNA"/>
</dbReference>
<dbReference type="CDD" id="cd02196">
    <property type="entry name" value="PurM"/>
    <property type="match status" value="1"/>
</dbReference>
<comment type="subcellular location">
    <subcellularLocation>
        <location evidence="8">Cytoplasm</location>
    </subcellularLocation>
</comment>
<dbReference type="EC" id="6.3.3.1" evidence="2 8"/>
<reference evidence="11 12" key="1">
    <citation type="journal article" date="2019" name="Front. Microbiol.">
        <title>Ammonia Oxidation by the Arctic Terrestrial Thaumarchaeote Candidatus Nitrosocosmicus arcticus Is Stimulated by Increasing Temperatures.</title>
        <authorList>
            <person name="Alves R.J.E."/>
            <person name="Kerou M."/>
            <person name="Zappe A."/>
            <person name="Bittner R."/>
            <person name="Abby S.S."/>
            <person name="Schmidt H.A."/>
            <person name="Pfeifer K."/>
            <person name="Schleper C."/>
        </authorList>
    </citation>
    <scope>NUCLEOTIDE SEQUENCE [LARGE SCALE GENOMIC DNA]</scope>
    <source>
        <strain evidence="11 12">Kfb</strain>
    </source>
</reference>
<dbReference type="GO" id="GO:0004637">
    <property type="term" value="F:phosphoribosylamine-glycine ligase activity"/>
    <property type="evidence" value="ECO:0007669"/>
    <property type="project" value="TreeGrafter"/>
</dbReference>
<protein>
    <recommendedName>
        <fullName evidence="2 8">Phosphoribosylformylglycinamidine cyclo-ligase</fullName>
        <ecNumber evidence="2 8">6.3.3.1</ecNumber>
    </recommendedName>
    <alternativeName>
        <fullName evidence="8">AIR synthase</fullName>
    </alternativeName>
    <alternativeName>
        <fullName evidence="8">AIRS</fullName>
    </alternativeName>
    <alternativeName>
        <fullName evidence="8">Phosphoribosyl-aminoimidazole synthetase</fullName>
    </alternativeName>
</protein>